<evidence type="ECO:0000256" key="1">
    <source>
        <dbReference type="ARBA" id="ARBA00022553"/>
    </source>
</evidence>
<feature type="region of interest" description="Disordered" evidence="7">
    <location>
        <begin position="1155"/>
        <end position="1272"/>
    </location>
</feature>
<evidence type="ECO:0000256" key="2">
    <source>
        <dbReference type="ARBA" id="ARBA00023015"/>
    </source>
</evidence>
<feature type="region of interest" description="Disordered" evidence="7">
    <location>
        <begin position="1525"/>
        <end position="1555"/>
    </location>
</feature>
<sequence>MNQCNTQNKISKPFARTGKKINSARIHKTCQKSTKDLFKNQQVETSAHTFEAETNEVSVKSTFFTGEGFHHPTNGENKQHDVDTKEMNTHADCSYTLSSSISEISSKDQQIVTSSVLNIPQRDQQDKSENMKNSQVKVLSSLQEDKNHRLEEVAQAEKNDDEKLRRAAEKLPKKRKFHMIENNSVTENESSCTAAKQSFTSFDMIHTMYSRSNQSFCGDQVISENILNLDLNEWKGHRVLAKSNGLYHAGVIKEVQNHCDIGVLYDGELSVTLFCDVLVESERRYDIISDHSPIPDQIQVGSEVCVQVNITEKVFVEGVIVELFPRLLQYKVCLINAENHCIQASRANLRLKLPPWWAELGLLSSPPVSELATLKVSQSVKEPVTIIHQSAKQPTTSQAQEWNLKLQYGQTEAFSLLQPDSPMQVMGSQQAFQQPGQQGMHVETINITPPITRANSTSSWTHVQSSSYTVPVRPGDEDDSSDDDLNKEDIRFEADFPPEPSVCTPRSSSLSRGSLTSTCGNYRGDMSRASTTTSDRGGTPRSPALSAQKYKKGDIVATPSGIRKKFNGKQWRRLCSKEGCTKESQRQGYCSRHLSSKSKTVPTPSISLLGCRKTNLKTSESGVEVEWEGDDLREDVDTSPVFPDKERRLQGPFNMDETEAANMLVSLGSSGSTTPAGTPIPISPHSSSNKHSPLPNAAAGSRANYFTPIGDPRVHQRSLSGFCQNPSVIEPKEPTLLGAPLSASSFHNFTLPPLEYSQTETLCGEFSSSQPISIIQQGGQTAVVCVVTTRGEDGVSVIQSSAPLSKPVPLVELQAQRKNPGEQTIQLANYRPEATAFQKQAPTSASVINQFDRSSVIKSQYQGHSYTSSGQINEHYATDETSVKGNDLNGSHLLLHSSAESERDKKHALSEVELLQNQNQNFKKFRTSDLHTLKEDQSTGQASSQYFPSIPTVQIQDIDDHSNGFKNGEDDSDAQPIPIFPWHSLVPYLTAPPSPPKSAPPAVSSAPAFPAITHSDPTDNKSASVESKQEEDEEEDVFVSTSESDSSSLQVPVTATKRRTQSLSSLTTEEPKTPKKTKEKDHIRRPMNAFMIFSKRHRTRVHQLHPNQDNRTVSKILGEWWYSLGQEEKQQYQNLAFEVKEAHFKAHPEWKWCTKDKKKSISSVSKESRKRQNSSAEEKESLEITEEFQEPTTTNAEIEVKNDKEAVDKSQTTSQNEQPKQRPRSRSMSELSAPNALAPHETETIGSNDKRGENLQVKSTDASLSSQDAEIVSIKTDDKRNASSYTNPEKSCDIHLSVVDSSNRIEAVCEEPSVDLECREKVTESDSESNSDNEHLIENKAFPQQRFSPVMKSLLPSDVTHRPTPIRVSPGLGTQRPILPVGSYFQATGAVFKDVQSPRMKLVIDESLPHKGQKSISDKIQQSPNTEVNKKEGGNHASMPPLEPYVTSSGNVLHCLPATSNHGPLMFGAPLRSKVVLTTTQSPLKVTENKGTMDKIPQKTVQKLARGTVLPPPLSIPPITLIPPGSDPVTVSSTSLTPNLSSSTPRGSSSPGNLNLSHISPKPIVTNPVLTCSQTIIVPNFFSPTTRNSHLQNQVPFLRTVTTDANLVLSQLVTTTAKNYVSTPVTPQTPSTPGSADTPAMFLLKSRQLDGPVTAIAAPSEHIRLASQGACQTEAPKYQYIIPSVPIQTASGTDMKALSGVILPASGGVQLGTQNSQSGIKIMRGGNKSAPSTPQARSPNTIQSMQVVTNSGGIPVISSHILTLASPGSQLQVPGATQSSPVAMTTLSPQTHGAPRLLLPSTTRFQLSPTPLNKTTARTPEQTTAVYFQQVALSPQIDDAPLAGGQVKVSTPITMKTVPVSRTGKSSPMVTVLNIGPYNTVPCHNSNVRTSKQSQSPQFFTGVMDAKSGNLSITEDHNGEFIFPRHGRNQKVKASVVNIPVGTEASNTSSIQDGSRSPTSMGSVVSRENSVLQENSKTSKEENTSNKESVASRTLKNKKKLSKSVSAAEKIEDSEEVFWSAPASPSHPNESSQPATNTSSHPPDSLDHGFILAPTPAQLRRVPDNLPVTSTQTSKAMSSQPVRHILQKEVASPKKPILKRNLDDGMDKVLEEVNFEARFAELPEFDPHKSPSATASVPSSPITLVQSYCRQRKSSVTTEDETSEGVTKRTTFYTGGKNDQKTPKSAKCEGNEFFGPNFSLDLEKNSYLKAIYQKRKFQKKNLKCNQSNMKLSVYVYQQSPKLSEEVYSPRTPKTPNDGEKGQSRRILDQRRQLVLQLFQKESAYPTAQATAAFQQQHRDIFPTKYKLQLKIREVRQKLMAHTSVNAANPQTPTSSSDFTSGNQVELECSTSAPSTPATPQTLMPPPAVSRVTSTPPVSSDLPVQSISIEK</sequence>
<reference evidence="10" key="1">
    <citation type="submission" date="2025-08" db="UniProtKB">
        <authorList>
            <consortium name="RefSeq"/>
        </authorList>
    </citation>
    <scope>IDENTIFICATION</scope>
    <source>
        <tissue evidence="10">Muscle</tissue>
    </source>
</reference>
<feature type="region of interest" description="Disordered" evidence="7">
    <location>
        <begin position="455"/>
        <end position="548"/>
    </location>
</feature>
<keyword evidence="2" id="KW-0805">Transcription regulation</keyword>
<feature type="region of interest" description="Disordered" evidence="7">
    <location>
        <begin position="2244"/>
        <end position="2264"/>
    </location>
</feature>
<feature type="compositionally biased region" description="Polar residues" evidence="7">
    <location>
        <begin position="1256"/>
        <end position="1268"/>
    </location>
</feature>
<feature type="region of interest" description="Disordered" evidence="7">
    <location>
        <begin position="1409"/>
        <end position="1441"/>
    </location>
</feature>
<dbReference type="SUPFAM" id="SSF47095">
    <property type="entry name" value="HMG-box"/>
    <property type="match status" value="1"/>
</dbReference>
<feature type="compositionally biased region" description="Low complexity" evidence="7">
    <location>
        <begin position="456"/>
        <end position="469"/>
    </location>
</feature>
<evidence type="ECO:0000256" key="3">
    <source>
        <dbReference type="ARBA" id="ARBA00023125"/>
    </source>
</evidence>
<feature type="compositionally biased region" description="Low complexity" evidence="7">
    <location>
        <begin position="1525"/>
        <end position="1552"/>
    </location>
</feature>
<keyword evidence="3 6" id="KW-0238">DNA-binding</keyword>
<feature type="compositionally biased region" description="Acidic residues" evidence="7">
    <location>
        <begin position="476"/>
        <end position="486"/>
    </location>
</feature>
<keyword evidence="5 6" id="KW-0539">Nucleus</keyword>
<dbReference type="InterPro" id="IPR058606">
    <property type="entry name" value="HTH_Cic_C"/>
</dbReference>
<keyword evidence="9" id="KW-1185">Reference proteome</keyword>
<keyword evidence="1" id="KW-0597">Phosphoprotein</keyword>
<dbReference type="GeneID" id="106468014"/>
<accession>A0ABM1T6Z9</accession>
<feature type="compositionally biased region" description="Polar residues" evidence="7">
    <location>
        <begin position="2164"/>
        <end position="2173"/>
    </location>
</feature>
<dbReference type="Gene3D" id="1.10.30.10">
    <property type="entry name" value="High mobility group box domain"/>
    <property type="match status" value="1"/>
</dbReference>
<dbReference type="PANTHER" id="PTHR13059">
    <property type="entry name" value="HMG-BOX TRANSCRIPTION FACTOR BBX"/>
    <property type="match status" value="1"/>
</dbReference>
<feature type="compositionally biased region" description="Low complexity" evidence="7">
    <location>
        <begin position="1038"/>
        <end position="1048"/>
    </location>
</feature>
<dbReference type="PANTHER" id="PTHR13059:SF13">
    <property type="entry name" value="PROTEIN CAPICUA HOMOLOG"/>
    <property type="match status" value="1"/>
</dbReference>
<feature type="compositionally biased region" description="Polar residues" evidence="7">
    <location>
        <begin position="1945"/>
        <end position="1976"/>
    </location>
</feature>
<dbReference type="PROSITE" id="PS50118">
    <property type="entry name" value="HMG_BOX_2"/>
    <property type="match status" value="1"/>
</dbReference>
<dbReference type="SMART" id="SM00398">
    <property type="entry name" value="HMG"/>
    <property type="match status" value="1"/>
</dbReference>
<proteinExistence type="predicted"/>
<feature type="compositionally biased region" description="Low complexity" evidence="7">
    <location>
        <begin position="1000"/>
        <end position="1011"/>
    </location>
</feature>
<keyword evidence="4" id="KW-0804">Transcription</keyword>
<feature type="compositionally biased region" description="Basic and acidic residues" evidence="7">
    <location>
        <begin position="1198"/>
        <end position="1208"/>
    </location>
</feature>
<feature type="domain" description="HMG box" evidence="8">
    <location>
        <begin position="1083"/>
        <end position="1151"/>
    </location>
</feature>
<feature type="region of interest" description="Disordered" evidence="7">
    <location>
        <begin position="2323"/>
        <end position="2390"/>
    </location>
</feature>
<dbReference type="CDD" id="cd21990">
    <property type="entry name" value="HMG-box_CIC-like"/>
    <property type="match status" value="1"/>
</dbReference>
<protein>
    <submittedName>
        <fullName evidence="10">LOW QUALITY PROTEIN: protein capicua homolog</fullName>
    </submittedName>
</protein>
<gene>
    <name evidence="10" type="primary">LOC106468014</name>
</gene>
<feature type="compositionally biased region" description="Basic and acidic residues" evidence="7">
    <location>
        <begin position="958"/>
        <end position="969"/>
    </location>
</feature>
<name>A0ABM1T6Z9_LIMPO</name>
<feature type="region of interest" description="Disordered" evidence="7">
    <location>
        <begin position="992"/>
        <end position="1081"/>
    </location>
</feature>
<dbReference type="InterPro" id="IPR032147">
    <property type="entry name" value="Cic_dom"/>
</dbReference>
<feature type="compositionally biased region" description="Low complexity" evidence="7">
    <location>
        <begin position="2349"/>
        <end position="2359"/>
    </location>
</feature>
<dbReference type="Proteomes" id="UP000694941">
    <property type="component" value="Unplaced"/>
</dbReference>
<dbReference type="InterPro" id="IPR058607">
    <property type="entry name" value="HMG-box_Cic-like"/>
</dbReference>
<feature type="compositionally biased region" description="Polar residues" evidence="7">
    <location>
        <begin position="2026"/>
        <end position="2042"/>
    </location>
</feature>
<dbReference type="Pfam" id="PF00505">
    <property type="entry name" value="HMG_box"/>
    <property type="match status" value="1"/>
</dbReference>
<feature type="compositionally biased region" description="Low complexity" evidence="7">
    <location>
        <begin position="506"/>
        <end position="520"/>
    </location>
</feature>
<feature type="DNA-binding region" description="HMG box" evidence="6">
    <location>
        <begin position="1083"/>
        <end position="1151"/>
    </location>
</feature>
<evidence type="ECO:0000256" key="5">
    <source>
        <dbReference type="ARBA" id="ARBA00023242"/>
    </source>
</evidence>
<organism evidence="9 10">
    <name type="scientific">Limulus polyphemus</name>
    <name type="common">Atlantic horseshoe crab</name>
    <dbReference type="NCBI Taxonomy" id="6850"/>
    <lineage>
        <taxon>Eukaryota</taxon>
        <taxon>Metazoa</taxon>
        <taxon>Ecdysozoa</taxon>
        <taxon>Arthropoda</taxon>
        <taxon>Chelicerata</taxon>
        <taxon>Merostomata</taxon>
        <taxon>Xiphosura</taxon>
        <taxon>Limulidae</taxon>
        <taxon>Limulus</taxon>
    </lineage>
</organism>
<dbReference type="Pfam" id="PF25981">
    <property type="entry name" value="HTH_Cic_C"/>
    <property type="match status" value="1"/>
</dbReference>
<evidence type="ECO:0000313" key="9">
    <source>
        <dbReference type="Proteomes" id="UP000694941"/>
    </source>
</evidence>
<dbReference type="InterPro" id="IPR009071">
    <property type="entry name" value="HMG_box_dom"/>
</dbReference>
<feature type="compositionally biased region" description="Polar residues" evidence="7">
    <location>
        <begin position="2381"/>
        <end position="2390"/>
    </location>
</feature>
<feature type="compositionally biased region" description="Basic and acidic residues" evidence="7">
    <location>
        <begin position="1069"/>
        <end position="1081"/>
    </location>
</feature>
<dbReference type="InterPro" id="IPR052412">
    <property type="entry name" value="CC-Dev_Transcription_Reg"/>
</dbReference>
<feature type="compositionally biased region" description="Basic and acidic residues" evidence="7">
    <location>
        <begin position="1240"/>
        <end position="1253"/>
    </location>
</feature>
<feature type="region of interest" description="Disordered" evidence="7">
    <location>
        <begin position="667"/>
        <end position="710"/>
    </location>
</feature>
<feature type="region of interest" description="Disordered" evidence="7">
    <location>
        <begin position="2153"/>
        <end position="2185"/>
    </location>
</feature>
<dbReference type="RefSeq" id="XP_022251655.1">
    <property type="nucleotide sequence ID" value="XM_022395947.1"/>
</dbReference>
<feature type="compositionally biased region" description="Polar residues" evidence="7">
    <location>
        <begin position="1414"/>
        <end position="1427"/>
    </location>
</feature>
<dbReference type="InterPro" id="IPR036910">
    <property type="entry name" value="HMG_box_dom_sf"/>
</dbReference>
<feature type="region of interest" description="Disordered" evidence="7">
    <location>
        <begin position="1321"/>
        <end position="1343"/>
    </location>
</feature>
<feature type="compositionally biased region" description="Polar residues" evidence="7">
    <location>
        <begin position="1209"/>
        <end position="1218"/>
    </location>
</feature>
<evidence type="ECO:0000256" key="7">
    <source>
        <dbReference type="SAM" id="MobiDB-lite"/>
    </source>
</evidence>
<dbReference type="Pfam" id="PF16090">
    <property type="entry name" value="DUF4819"/>
    <property type="match status" value="1"/>
</dbReference>
<feature type="region of interest" description="Disordered" evidence="7">
    <location>
        <begin position="1945"/>
        <end position="2051"/>
    </location>
</feature>
<evidence type="ECO:0000256" key="6">
    <source>
        <dbReference type="PROSITE-ProRule" id="PRU00267"/>
    </source>
</evidence>
<evidence type="ECO:0000259" key="8">
    <source>
        <dbReference type="PROSITE" id="PS50118"/>
    </source>
</evidence>
<feature type="compositionally biased region" description="Low complexity" evidence="7">
    <location>
        <begin position="2368"/>
        <end position="2379"/>
    </location>
</feature>
<evidence type="ECO:0000313" key="10">
    <source>
        <dbReference type="RefSeq" id="XP_022251655.1"/>
    </source>
</evidence>
<evidence type="ECO:0000256" key="4">
    <source>
        <dbReference type="ARBA" id="ARBA00023163"/>
    </source>
</evidence>
<feature type="compositionally biased region" description="Polar residues" evidence="7">
    <location>
        <begin position="2323"/>
        <end position="2343"/>
    </location>
</feature>
<feature type="region of interest" description="Disordered" evidence="7">
    <location>
        <begin position="958"/>
        <end position="978"/>
    </location>
</feature>
<feature type="compositionally biased region" description="Polar residues" evidence="7">
    <location>
        <begin position="667"/>
        <end position="676"/>
    </location>
</feature>